<evidence type="ECO:0000313" key="2">
    <source>
        <dbReference type="EMBL" id="CCH69873.1"/>
    </source>
</evidence>
<evidence type="ECO:0008006" key="4">
    <source>
        <dbReference type="Google" id="ProtNLM"/>
    </source>
</evidence>
<dbReference type="HOGENOM" id="CLU_2235274_0_0_11"/>
<feature type="region of interest" description="Disordered" evidence="1">
    <location>
        <begin position="1"/>
        <end position="29"/>
    </location>
</feature>
<accession>N0DZ37</accession>
<keyword evidence="3" id="KW-1185">Reference proteome</keyword>
<feature type="region of interest" description="Disordered" evidence="1">
    <location>
        <begin position="62"/>
        <end position="105"/>
    </location>
</feature>
<dbReference type="STRING" id="1193181.BN10_420009"/>
<protein>
    <recommendedName>
        <fullName evidence="4">Antitoxin</fullName>
    </recommendedName>
</protein>
<feature type="compositionally biased region" description="Low complexity" evidence="1">
    <location>
        <begin position="72"/>
        <end position="82"/>
    </location>
</feature>
<sequence>MSDQHQDLTGGEALDQAKEYAQEHPEQAKGAIDALEDKLDEVTGGRFRDVIDKGGEYLEEEFGIPADVSQNPPADLDADAPAEPAPVPDKAGGGQTTPDPKDQTS</sequence>
<organism evidence="2 3">
    <name type="scientific">Phycicoccus elongatus Lp2</name>
    <dbReference type="NCBI Taxonomy" id="1193181"/>
    <lineage>
        <taxon>Bacteria</taxon>
        <taxon>Bacillati</taxon>
        <taxon>Actinomycetota</taxon>
        <taxon>Actinomycetes</taxon>
        <taxon>Micrococcales</taxon>
        <taxon>Intrasporangiaceae</taxon>
        <taxon>Phycicoccus</taxon>
    </lineage>
</organism>
<dbReference type="eggNOG" id="ENOG5033D21">
    <property type="taxonomic scope" value="Bacteria"/>
</dbReference>
<evidence type="ECO:0000313" key="3">
    <source>
        <dbReference type="Proteomes" id="UP000013167"/>
    </source>
</evidence>
<name>N0DZ37_9MICO</name>
<dbReference type="OrthoDB" id="4843846at2"/>
<dbReference type="EMBL" id="CAIZ01000111">
    <property type="protein sequence ID" value="CCH69873.1"/>
    <property type="molecule type" value="Genomic_DNA"/>
</dbReference>
<evidence type="ECO:0000256" key="1">
    <source>
        <dbReference type="SAM" id="MobiDB-lite"/>
    </source>
</evidence>
<proteinExistence type="predicted"/>
<reference evidence="2 3" key="1">
    <citation type="journal article" date="2013" name="ISME J.">
        <title>A metabolic model for members of the genus Tetrasphaera involved in enhanced biological phosphorus removal.</title>
        <authorList>
            <person name="Kristiansen R."/>
            <person name="Nguyen H.T.T."/>
            <person name="Saunders A.M."/>
            <person name="Nielsen J.L."/>
            <person name="Wimmer R."/>
            <person name="Le V.Q."/>
            <person name="McIlroy S.J."/>
            <person name="Petrovski S."/>
            <person name="Seviour R.J."/>
            <person name="Calteau A."/>
            <person name="Nielsen K.L."/>
            <person name="Nielsen P.H."/>
        </authorList>
    </citation>
    <scope>NUCLEOTIDE SEQUENCE [LARGE SCALE GENOMIC DNA]</scope>
    <source>
        <strain evidence="2 3">Lp2</strain>
    </source>
</reference>
<dbReference type="Pfam" id="PF14013">
    <property type="entry name" value="MT0933_antitox"/>
    <property type="match status" value="1"/>
</dbReference>
<dbReference type="RefSeq" id="WP_010849749.1">
    <property type="nucleotide sequence ID" value="NZ_HF570956.1"/>
</dbReference>
<dbReference type="InterPro" id="IPR028037">
    <property type="entry name" value="Antitoxin_Rv0909/MT0933"/>
</dbReference>
<dbReference type="AlphaFoldDB" id="N0DZ37"/>
<feature type="compositionally biased region" description="Basic and acidic residues" evidence="1">
    <location>
        <begin position="15"/>
        <end position="27"/>
    </location>
</feature>
<dbReference type="Proteomes" id="UP000013167">
    <property type="component" value="Unassembled WGS sequence"/>
</dbReference>
<comment type="caution">
    <text evidence="2">The sequence shown here is derived from an EMBL/GenBank/DDBJ whole genome shotgun (WGS) entry which is preliminary data.</text>
</comment>
<gene>
    <name evidence="2" type="ORF">BN10_420009</name>
</gene>